<name>A0A6P9AAZ0_THRPL</name>
<evidence type="ECO:0000256" key="1">
    <source>
        <dbReference type="SAM" id="MobiDB-lite"/>
    </source>
</evidence>
<dbReference type="GeneID" id="117653572"/>
<reference evidence="3" key="1">
    <citation type="submission" date="2025-08" db="UniProtKB">
        <authorList>
            <consortium name="RefSeq"/>
        </authorList>
    </citation>
    <scope>IDENTIFICATION</scope>
    <source>
        <tissue evidence="3">Total insect</tissue>
    </source>
</reference>
<organism evidence="3">
    <name type="scientific">Thrips palmi</name>
    <name type="common">Melon thrips</name>
    <dbReference type="NCBI Taxonomy" id="161013"/>
    <lineage>
        <taxon>Eukaryota</taxon>
        <taxon>Metazoa</taxon>
        <taxon>Ecdysozoa</taxon>
        <taxon>Arthropoda</taxon>
        <taxon>Hexapoda</taxon>
        <taxon>Insecta</taxon>
        <taxon>Pterygota</taxon>
        <taxon>Neoptera</taxon>
        <taxon>Paraneoptera</taxon>
        <taxon>Thysanoptera</taxon>
        <taxon>Terebrantia</taxon>
        <taxon>Thripoidea</taxon>
        <taxon>Thripidae</taxon>
        <taxon>Thrips</taxon>
    </lineage>
</organism>
<sequence>MSEHYKTCTEFEARGNNYSCSSSESSGQDNISVFKHNSGAEHACNCGLMESHPNEGMDNVDDSENNDNNSFDMGTDTLNDHVVPDPIHFALLIMIS</sequence>
<gene>
    <name evidence="3" type="primary">LOC117653572</name>
</gene>
<dbReference type="RefSeq" id="XP_034255248.1">
    <property type="nucleotide sequence ID" value="XM_034399357.1"/>
</dbReference>
<proteinExistence type="predicted"/>
<evidence type="ECO:0000313" key="3">
    <source>
        <dbReference type="RefSeq" id="XP_034255248.1"/>
    </source>
</evidence>
<dbReference type="Proteomes" id="UP000515158">
    <property type="component" value="Unplaced"/>
</dbReference>
<protein>
    <submittedName>
        <fullName evidence="3">Uncharacterized protein LOC117653572 isoform X3</fullName>
    </submittedName>
</protein>
<accession>A0A6P9AAZ0</accession>
<keyword evidence="2" id="KW-1185">Reference proteome</keyword>
<evidence type="ECO:0000313" key="2">
    <source>
        <dbReference type="Proteomes" id="UP000515158"/>
    </source>
</evidence>
<dbReference type="AlphaFoldDB" id="A0A6P9AAZ0"/>
<feature type="region of interest" description="Disordered" evidence="1">
    <location>
        <begin position="54"/>
        <end position="73"/>
    </location>
</feature>